<dbReference type="EMBL" id="VZZK01000007">
    <property type="protein sequence ID" value="KAB1079819.1"/>
    <property type="molecule type" value="Genomic_DNA"/>
</dbReference>
<sequence length="109" mass="11492">MLDYADASTSEPVNRQSDIVRGPVVSAQDSDFGVPPRRVGPLGPPGSDRARHPRGAVAGMPDPRRSLSSDLKVGLLVAPAPVSEQKAGECRQDRNVAVENNGFRHGAVP</sequence>
<evidence type="ECO:0000313" key="2">
    <source>
        <dbReference type="EMBL" id="KAB1079819.1"/>
    </source>
</evidence>
<evidence type="ECO:0000256" key="1">
    <source>
        <dbReference type="SAM" id="MobiDB-lite"/>
    </source>
</evidence>
<feature type="region of interest" description="Disordered" evidence="1">
    <location>
        <begin position="83"/>
        <end position="109"/>
    </location>
</feature>
<protein>
    <submittedName>
        <fullName evidence="2">Uncharacterized protein</fullName>
    </submittedName>
</protein>
<evidence type="ECO:0000313" key="3">
    <source>
        <dbReference type="Proteomes" id="UP000474159"/>
    </source>
</evidence>
<comment type="caution">
    <text evidence="2">The sequence shown here is derived from an EMBL/GenBank/DDBJ whole genome shotgun (WGS) entry which is preliminary data.</text>
</comment>
<feature type="region of interest" description="Disordered" evidence="1">
    <location>
        <begin position="1"/>
        <end position="67"/>
    </location>
</feature>
<name>A0A6L3T029_9HYPH</name>
<dbReference type="AlphaFoldDB" id="A0A6L3T029"/>
<keyword evidence="3" id="KW-1185">Reference proteome</keyword>
<accession>A0A6L3T029</accession>
<dbReference type="RefSeq" id="WP_150999527.1">
    <property type="nucleotide sequence ID" value="NZ_BPQY01000192.1"/>
</dbReference>
<dbReference type="Proteomes" id="UP000474159">
    <property type="component" value="Unassembled WGS sequence"/>
</dbReference>
<proteinExistence type="predicted"/>
<reference evidence="2 3" key="1">
    <citation type="submission" date="2019-09" db="EMBL/GenBank/DDBJ databases">
        <title>YIM 48816 draft genome.</title>
        <authorList>
            <person name="Jiang L."/>
        </authorList>
    </citation>
    <scope>NUCLEOTIDE SEQUENCE [LARGE SCALE GENOMIC DNA]</scope>
    <source>
        <strain evidence="2 3">YIM 48816</strain>
    </source>
</reference>
<feature type="compositionally biased region" description="Basic and acidic residues" evidence="1">
    <location>
        <begin position="86"/>
        <end position="96"/>
    </location>
</feature>
<gene>
    <name evidence="2" type="ORF">F6X53_08620</name>
</gene>
<feature type="compositionally biased region" description="Polar residues" evidence="1">
    <location>
        <begin position="7"/>
        <end position="17"/>
    </location>
</feature>
<organism evidence="2 3">
    <name type="scientific">Methylobacterium soli</name>
    <dbReference type="NCBI Taxonomy" id="553447"/>
    <lineage>
        <taxon>Bacteria</taxon>
        <taxon>Pseudomonadati</taxon>
        <taxon>Pseudomonadota</taxon>
        <taxon>Alphaproteobacteria</taxon>
        <taxon>Hyphomicrobiales</taxon>
        <taxon>Methylobacteriaceae</taxon>
        <taxon>Methylobacterium</taxon>
    </lineage>
</organism>